<feature type="compositionally biased region" description="Basic and acidic residues" evidence="8">
    <location>
        <begin position="118"/>
        <end position="137"/>
    </location>
</feature>
<dbReference type="GO" id="GO:0000981">
    <property type="term" value="F:DNA-binding transcription factor activity, RNA polymerase II-specific"/>
    <property type="evidence" value="ECO:0007669"/>
    <property type="project" value="InterPro"/>
</dbReference>
<feature type="region of interest" description="Disordered" evidence="8">
    <location>
        <begin position="215"/>
        <end position="319"/>
    </location>
</feature>
<dbReference type="InterPro" id="IPR007219">
    <property type="entry name" value="XnlR_reg_dom"/>
</dbReference>
<dbReference type="SUPFAM" id="SSF57701">
    <property type="entry name" value="Zn2/Cys6 DNA-binding domain"/>
    <property type="match status" value="1"/>
</dbReference>
<dbReference type="GO" id="GO:0005634">
    <property type="term" value="C:nucleus"/>
    <property type="evidence" value="ECO:0007669"/>
    <property type="project" value="UniProtKB-SubCell"/>
</dbReference>
<reference evidence="11" key="4">
    <citation type="submission" date="2025-05" db="UniProtKB">
        <authorList>
            <consortium name="EnsemblFungi"/>
        </authorList>
    </citation>
    <scope>IDENTIFICATION</scope>
    <source>
        <strain evidence="11">isolate 1-1 / race 1 (BBBD)</strain>
    </source>
</reference>
<reference evidence="11 12" key="3">
    <citation type="journal article" date="2017" name="G3 (Bethesda)">
        <title>Comparative analysis highlights variable genome content of wheat rusts and divergence of the mating loci.</title>
        <authorList>
            <person name="Cuomo C.A."/>
            <person name="Bakkeren G."/>
            <person name="Khalil H.B."/>
            <person name="Panwar V."/>
            <person name="Joly D."/>
            <person name="Linning R."/>
            <person name="Sakthikumar S."/>
            <person name="Song X."/>
            <person name="Adiconis X."/>
            <person name="Fan L."/>
            <person name="Goldberg J.M."/>
            <person name="Levin J.Z."/>
            <person name="Young S."/>
            <person name="Zeng Q."/>
            <person name="Anikster Y."/>
            <person name="Bruce M."/>
            <person name="Wang M."/>
            <person name="Yin C."/>
            <person name="McCallum B."/>
            <person name="Szabo L.J."/>
            <person name="Hulbert S."/>
            <person name="Chen X."/>
            <person name="Fellers J.P."/>
        </authorList>
    </citation>
    <scope>NUCLEOTIDE SEQUENCE</scope>
    <source>
        <strain evidence="11">isolate 1-1 / race 1 (BBBD)</strain>
        <strain evidence="12">Isolate 1-1 / race 1 (BBBD)</strain>
    </source>
</reference>
<feature type="domain" description="Zn(2)-C6 fungal-type" evidence="9">
    <location>
        <begin position="357"/>
        <end position="396"/>
    </location>
</feature>
<feature type="compositionally biased region" description="Polar residues" evidence="8">
    <location>
        <begin position="793"/>
        <end position="810"/>
    </location>
</feature>
<dbReference type="PROSITE" id="PS50048">
    <property type="entry name" value="ZN2_CY6_FUNGAL_2"/>
    <property type="match status" value="1"/>
</dbReference>
<evidence type="ECO:0000256" key="3">
    <source>
        <dbReference type="ARBA" id="ARBA00022833"/>
    </source>
</evidence>
<feature type="compositionally biased region" description="Polar residues" evidence="8">
    <location>
        <begin position="1100"/>
        <end position="1113"/>
    </location>
</feature>
<evidence type="ECO:0000256" key="1">
    <source>
        <dbReference type="ARBA" id="ARBA00004123"/>
    </source>
</evidence>
<dbReference type="Pfam" id="PF00172">
    <property type="entry name" value="Zn_clus"/>
    <property type="match status" value="1"/>
</dbReference>
<dbReference type="Pfam" id="PF04082">
    <property type="entry name" value="Fungal_trans"/>
    <property type="match status" value="1"/>
</dbReference>
<feature type="compositionally biased region" description="Low complexity" evidence="8">
    <location>
        <begin position="215"/>
        <end position="242"/>
    </location>
</feature>
<feature type="region of interest" description="Disordered" evidence="8">
    <location>
        <begin position="98"/>
        <end position="173"/>
    </location>
</feature>
<keyword evidence="12" id="KW-1185">Reference proteome</keyword>
<dbReference type="InterPro" id="IPR001138">
    <property type="entry name" value="Zn2Cys6_DnaBD"/>
</dbReference>
<dbReference type="CDD" id="cd12148">
    <property type="entry name" value="fungal_TF_MHR"/>
    <property type="match status" value="1"/>
</dbReference>
<reference evidence="10" key="2">
    <citation type="submission" date="2016-05" db="EMBL/GenBank/DDBJ databases">
        <title>Comparative analysis highlights variable genome content of wheat rusts and divergence of the mating loci.</title>
        <authorList>
            <person name="Cuomo C.A."/>
            <person name="Bakkeren G."/>
            <person name="Szabo L."/>
            <person name="Khalil H."/>
            <person name="Joly D."/>
            <person name="Goldberg J."/>
            <person name="Young S."/>
            <person name="Zeng Q."/>
            <person name="Fellers J."/>
        </authorList>
    </citation>
    <scope>NUCLEOTIDE SEQUENCE [LARGE SCALE GENOMIC DNA]</scope>
    <source>
        <strain evidence="10">1-1 BBBD Race 1</strain>
    </source>
</reference>
<feature type="region of interest" description="Disordered" evidence="8">
    <location>
        <begin position="460"/>
        <end position="558"/>
    </location>
</feature>
<dbReference type="GO" id="GO:0003677">
    <property type="term" value="F:DNA binding"/>
    <property type="evidence" value="ECO:0007669"/>
    <property type="project" value="UniProtKB-KW"/>
</dbReference>
<keyword evidence="2" id="KW-0479">Metal-binding</keyword>
<feature type="region of interest" description="Disordered" evidence="8">
    <location>
        <begin position="1631"/>
        <end position="1676"/>
    </location>
</feature>
<evidence type="ECO:0000313" key="11">
    <source>
        <dbReference type="EnsemblFungi" id="PTTG_03184-t43_1-p1"/>
    </source>
</evidence>
<feature type="compositionally biased region" description="Acidic residues" evidence="8">
    <location>
        <begin position="529"/>
        <end position="540"/>
    </location>
</feature>
<dbReference type="GO" id="GO:0008270">
    <property type="term" value="F:zinc ion binding"/>
    <property type="evidence" value="ECO:0007669"/>
    <property type="project" value="InterPro"/>
</dbReference>
<dbReference type="Gene3D" id="4.10.240.10">
    <property type="entry name" value="Zn(2)-C6 fungal-type DNA-binding domain"/>
    <property type="match status" value="1"/>
</dbReference>
<dbReference type="STRING" id="630390.A0A180H045"/>
<dbReference type="Proteomes" id="UP000005240">
    <property type="component" value="Unassembled WGS sequence"/>
</dbReference>
<accession>A0A180H045</accession>
<feature type="compositionally biased region" description="Polar residues" evidence="8">
    <location>
        <begin position="251"/>
        <end position="267"/>
    </location>
</feature>
<feature type="region of interest" description="Disordered" evidence="8">
    <location>
        <begin position="964"/>
        <end position="996"/>
    </location>
</feature>
<keyword evidence="4" id="KW-0805">Transcription regulation</keyword>
<feature type="region of interest" description="Disordered" evidence="8">
    <location>
        <begin position="1097"/>
        <end position="1120"/>
    </location>
</feature>
<feature type="region of interest" description="Disordered" evidence="8">
    <location>
        <begin position="1263"/>
        <end position="1346"/>
    </location>
</feature>
<evidence type="ECO:0000256" key="2">
    <source>
        <dbReference type="ARBA" id="ARBA00022723"/>
    </source>
</evidence>
<dbReference type="GO" id="GO:0006351">
    <property type="term" value="P:DNA-templated transcription"/>
    <property type="evidence" value="ECO:0007669"/>
    <property type="project" value="InterPro"/>
</dbReference>
<gene>
    <name evidence="10" type="ORF">PTTG_03184</name>
</gene>
<protein>
    <submittedName>
        <fullName evidence="11">Zn(2)-C6 fungal-type domain-containing protein</fullName>
    </submittedName>
</protein>
<dbReference type="CDD" id="cd00067">
    <property type="entry name" value="GAL4"/>
    <property type="match status" value="1"/>
</dbReference>
<keyword evidence="7" id="KW-0539">Nucleus</keyword>
<sequence length="1676" mass="185548">MSRIQSGQLRPRVIRERVGWLESRTIQAPISLLAGFLPSRSTIIGLQSVSVHPSHSYLPNHSALNRDINIEITSRSPPTRQSRSIIITVMSNFNTLRHPPSTQFSLPTGPQPQAYPDNSHRRASDHNHSKSAHHSDNSNHNSNQTPIHPKQPQPQPWSPISSSTSTNNCQSSLPKQKLLPAPLILAKPSPPSSALSSSSSTENTALTKIITKPATAATTEAQSSAPQWNQSSSSSTHLNRSNIPSPLIIQSPASSSTSHLKSNNLDQFRNYHHHHHHHPDNDPATNKPIDEDSSFHHPLHSSISPLSAPLIHPDTHHPTNQLNHLQSENIHLQFTPSSGFQKDNKALKDIKRRTTKACDNCRKSKCKCTRAPDANGIVPTTGPCQNCVTNAVECTFNGTSRKRGPPKGYIEAIESRLHRMEALLGGLLENDDPRAQALFSELIGDNEVRDLLTSDLRIAAQQGTEGKPRKSWKPPDPTIASRSASDRRSQLNLTDTQKVLWGVSHPNQISGPKDHPLQEPRQPNGQGTDADDESECEDSQLDPSPPPPPADDQINLQHRNRRRRIESNLSSIHRSKSQVAAFNQSSSTSTIPHTGTATFTLSRSELLNAGTHNSQITFECNKSLRPIKSELPSAEQHSPATISELADVVGQLSLDENDEVRYHGRSSGLYLISASQRYKDFFWHFPKPGFWPVAPIRRSPTTSYILELVNPLELLPSQETMCHLLDLYWEFVHPMMPILYKPEFMTQFRTLMANLDIVKRARPHWSLNQIWCHAMCRNTSSNDEIPGDHDEQQSPNSSHQQDQQTEPPVNGLTNRISVLLLLVMFSISSRYSDRSSNAPIEGQYWNAGDNYLEKAKQMLNLDYGNSKLTNCQSLILMAYREIGAGAMAESWLYTGMAIRMAQDMGLFRDVDKWFMPVKKFTYEDKQIRKRVWWACVNMDKYVSTYIGRPMMIFERDYDTAFPSADEPDEHELWKGCRPKRSEKDRPLAKPDSPNAVQDHKLNELTEIKMADPITAEENSSKSDCPNRDPNKTVEQKSHTISCFNRAASLSVLISRIVANIYAIRIRVIGQSCETLLSLLDQNLARWYLDLPEHLHYKPQSIPSRPSRSAGQSQEPEKRAPTPHLLTLHAQFYTALILLHRPFIPASRSQDNPDNPSTDVPPPHPSHSICTTAANAITNIAQAYHEAFGLRHAPAFLVYYVFTAAILHVNNARLEAGFALTAKSNLLKCMNSLKEMAPTWTGAVRAWELLSGLVDLRDVDIPEHAQQSSIPNPSALDGGQLKKADPADRGLKRPASSSDLDSHSLYSGADQKGFHAFSSKPIPGNQNLPSTPASTDQQNPRWGLGKSINLFKPDCPRDVTNPARSISTPDWCTMDTAHSKMGDNARNASGREEALNAASHGLGMGIYPDDNSHCETGSSAFSVLSGNPVVLSPTAGNSNVMDNRAGRDFLPSEADRQCLRGPPALPSTAMEEMIGFWSSNRNLHEHYPPTPGHQTLQQQQPPCQSNANQALSPLLFDLTSFSSSPTGNPPYESLNQRQCPTTTIQGIFGLGDSSLDNLRGMSGQAVAKVQDHNMVYESREEHGRTGVEGHAQRQGLGGGLLSAGQAIEDGSFSDLGLNWFSSPVETIGGFRMDPRSRSALNAHSQSHDSHPPAYQQHHTSLDGTTHGEPAYNSSIHF</sequence>
<feature type="compositionally biased region" description="Low complexity" evidence="8">
    <location>
        <begin position="1491"/>
        <end position="1503"/>
    </location>
</feature>
<feature type="compositionally biased region" description="Low complexity" evidence="8">
    <location>
        <begin position="300"/>
        <end position="312"/>
    </location>
</feature>
<dbReference type="CDD" id="cd15486">
    <property type="entry name" value="ZIP_Sip4"/>
    <property type="match status" value="1"/>
</dbReference>
<feature type="region of interest" description="Disordered" evidence="8">
    <location>
        <begin position="184"/>
        <end position="203"/>
    </location>
</feature>
<feature type="region of interest" description="Disordered" evidence="8">
    <location>
        <begin position="1010"/>
        <end position="1037"/>
    </location>
</feature>
<keyword evidence="5" id="KW-0238">DNA-binding</keyword>
<feature type="region of interest" description="Disordered" evidence="8">
    <location>
        <begin position="1480"/>
        <end position="1506"/>
    </location>
</feature>
<evidence type="ECO:0000313" key="10">
    <source>
        <dbReference type="EMBL" id="OAV97958.1"/>
    </source>
</evidence>
<comment type="subcellular location">
    <subcellularLocation>
        <location evidence="1">Nucleus</location>
    </subcellularLocation>
</comment>
<keyword evidence="6" id="KW-0804">Transcription</keyword>
<dbReference type="SMART" id="SM00066">
    <property type="entry name" value="GAL4"/>
    <property type="match status" value="1"/>
</dbReference>
<feature type="compositionally biased region" description="Polar residues" evidence="8">
    <location>
        <begin position="1323"/>
        <end position="1339"/>
    </location>
</feature>
<organism evidence="10">
    <name type="scientific">Puccinia triticina (isolate 1-1 / race 1 (BBBD))</name>
    <name type="common">Brown leaf rust fungus</name>
    <dbReference type="NCBI Taxonomy" id="630390"/>
    <lineage>
        <taxon>Eukaryota</taxon>
        <taxon>Fungi</taxon>
        <taxon>Dikarya</taxon>
        <taxon>Basidiomycota</taxon>
        <taxon>Pucciniomycotina</taxon>
        <taxon>Pucciniomycetes</taxon>
        <taxon>Pucciniales</taxon>
        <taxon>Pucciniaceae</taxon>
        <taxon>Puccinia</taxon>
    </lineage>
</organism>
<dbReference type="EMBL" id="ADAS02000010">
    <property type="protein sequence ID" value="OAV97958.1"/>
    <property type="molecule type" value="Genomic_DNA"/>
</dbReference>
<feature type="compositionally biased region" description="Basic and acidic residues" evidence="8">
    <location>
        <begin position="1279"/>
        <end position="1290"/>
    </location>
</feature>
<feature type="compositionally biased region" description="Low complexity" evidence="8">
    <location>
        <begin position="158"/>
        <end position="173"/>
    </location>
</feature>
<evidence type="ECO:0000256" key="4">
    <source>
        <dbReference type="ARBA" id="ARBA00023015"/>
    </source>
</evidence>
<evidence type="ECO:0000256" key="5">
    <source>
        <dbReference type="ARBA" id="ARBA00023125"/>
    </source>
</evidence>
<name>A0A180H045_PUCT1</name>
<dbReference type="OrthoDB" id="2123952at2759"/>
<dbReference type="VEuPathDB" id="FungiDB:PTTG_03184"/>
<dbReference type="InterPro" id="IPR051615">
    <property type="entry name" value="Transcr_Regulatory_Elem"/>
</dbReference>
<feature type="region of interest" description="Disordered" evidence="8">
    <location>
        <begin position="571"/>
        <end position="594"/>
    </location>
</feature>
<evidence type="ECO:0000256" key="6">
    <source>
        <dbReference type="ARBA" id="ARBA00023163"/>
    </source>
</evidence>
<feature type="compositionally biased region" description="Low complexity" evidence="8">
    <location>
        <begin position="1295"/>
        <end position="1306"/>
    </location>
</feature>
<evidence type="ECO:0000256" key="8">
    <source>
        <dbReference type="SAM" id="MobiDB-lite"/>
    </source>
</evidence>
<evidence type="ECO:0000256" key="7">
    <source>
        <dbReference type="ARBA" id="ARBA00023242"/>
    </source>
</evidence>
<proteinExistence type="predicted"/>
<dbReference type="SMART" id="SM00906">
    <property type="entry name" value="Fungal_trans"/>
    <property type="match status" value="1"/>
</dbReference>
<feature type="compositionally biased region" description="Basic and acidic residues" evidence="8">
    <location>
        <begin position="1018"/>
        <end position="1037"/>
    </location>
</feature>
<dbReference type="InterPro" id="IPR036864">
    <property type="entry name" value="Zn2-C6_fun-type_DNA-bd_sf"/>
</dbReference>
<dbReference type="PANTHER" id="PTHR31313">
    <property type="entry name" value="TY1 ENHANCER ACTIVATOR"/>
    <property type="match status" value="1"/>
</dbReference>
<evidence type="ECO:0000259" key="9">
    <source>
        <dbReference type="PROSITE" id="PS50048"/>
    </source>
</evidence>
<evidence type="ECO:0000313" key="12">
    <source>
        <dbReference type="Proteomes" id="UP000005240"/>
    </source>
</evidence>
<keyword evidence="3" id="KW-0862">Zinc</keyword>
<dbReference type="EnsemblFungi" id="PTTG_03184-t43_1">
    <property type="protein sequence ID" value="PTTG_03184-t43_1-p1"/>
    <property type="gene ID" value="PTTG_03184"/>
</dbReference>
<feature type="compositionally biased region" description="Basic and acidic residues" evidence="8">
    <location>
        <begin position="970"/>
        <end position="988"/>
    </location>
</feature>
<reference evidence="10" key="1">
    <citation type="submission" date="2009-11" db="EMBL/GenBank/DDBJ databases">
        <authorList>
            <consortium name="The Broad Institute Genome Sequencing Platform"/>
            <person name="Ward D."/>
            <person name="Feldgarden M."/>
            <person name="Earl A."/>
            <person name="Young S.K."/>
            <person name="Zeng Q."/>
            <person name="Koehrsen M."/>
            <person name="Alvarado L."/>
            <person name="Berlin A."/>
            <person name="Bochicchio J."/>
            <person name="Borenstein D."/>
            <person name="Chapman S.B."/>
            <person name="Chen Z."/>
            <person name="Engels R."/>
            <person name="Freedman E."/>
            <person name="Gellesch M."/>
            <person name="Goldberg J."/>
            <person name="Griggs A."/>
            <person name="Gujja S."/>
            <person name="Heilman E."/>
            <person name="Heiman D."/>
            <person name="Hepburn T."/>
            <person name="Howarth C."/>
            <person name="Jen D."/>
            <person name="Larson L."/>
            <person name="Lewis B."/>
            <person name="Mehta T."/>
            <person name="Park D."/>
            <person name="Pearson M."/>
            <person name="Roberts A."/>
            <person name="Saif S."/>
            <person name="Shea T."/>
            <person name="Shenoy N."/>
            <person name="Sisk P."/>
            <person name="Stolte C."/>
            <person name="Sykes S."/>
            <person name="Thomson T."/>
            <person name="Walk T."/>
            <person name="White J."/>
            <person name="Yandava C."/>
            <person name="Izard J."/>
            <person name="Baranova O.V."/>
            <person name="Blanton J.M."/>
            <person name="Tanner A.C."/>
            <person name="Dewhirst F.E."/>
            <person name="Haas B."/>
            <person name="Nusbaum C."/>
            <person name="Birren B."/>
        </authorList>
    </citation>
    <scope>NUCLEOTIDE SEQUENCE [LARGE SCALE GENOMIC DNA]</scope>
    <source>
        <strain evidence="10">1-1 BBBD Race 1</strain>
    </source>
</reference>
<feature type="compositionally biased region" description="Polar residues" evidence="8">
    <location>
        <begin position="98"/>
        <end position="108"/>
    </location>
</feature>
<dbReference type="PANTHER" id="PTHR31313:SF78">
    <property type="entry name" value="TRANSCRIPTION FACTOR DOMAIN-CONTAINING PROTEIN"/>
    <property type="match status" value="1"/>
</dbReference>
<feature type="region of interest" description="Disordered" evidence="8">
    <location>
        <begin position="782"/>
        <end position="810"/>
    </location>
</feature>